<name>A0A6A6WTJ8_9PLEO</name>
<sequence length="131" mass="15042">MMLNKVKEVPGGKVDEPDVTLLHAAARELKEETGLTAKKVVRKVTEMEWTEFGGKRGRKTDWLKHIFEIEVEGLEDLALAETEHQSFLWATEEEVLQDKVGEVQLTYITPPNKDIKLEAFRKNRNVEPRAN</sequence>
<accession>A0A6A6WTJ8</accession>
<dbReference type="EMBL" id="MU002324">
    <property type="protein sequence ID" value="KAF2787402.1"/>
    <property type="molecule type" value="Genomic_DNA"/>
</dbReference>
<dbReference type="PANTHER" id="PTHR43736">
    <property type="entry name" value="ADP-RIBOSE PYROPHOSPHATASE"/>
    <property type="match status" value="1"/>
</dbReference>
<gene>
    <name evidence="2" type="ORF">K505DRAFT_329721</name>
</gene>
<dbReference type="Proteomes" id="UP000799757">
    <property type="component" value="Unassembled WGS sequence"/>
</dbReference>
<dbReference type="CDD" id="cd02883">
    <property type="entry name" value="NUDIX_Hydrolase"/>
    <property type="match status" value="1"/>
</dbReference>
<dbReference type="Pfam" id="PF00293">
    <property type="entry name" value="NUDIX"/>
    <property type="match status" value="1"/>
</dbReference>
<dbReference type="InterPro" id="IPR015797">
    <property type="entry name" value="NUDIX_hydrolase-like_dom_sf"/>
</dbReference>
<dbReference type="InterPro" id="IPR000086">
    <property type="entry name" value="NUDIX_hydrolase_dom"/>
</dbReference>
<feature type="domain" description="Nudix hydrolase" evidence="1">
    <location>
        <begin position="1"/>
        <end position="122"/>
    </location>
</feature>
<dbReference type="OrthoDB" id="276276at2759"/>
<dbReference type="AlphaFoldDB" id="A0A6A6WTJ8"/>
<evidence type="ECO:0000313" key="2">
    <source>
        <dbReference type="EMBL" id="KAF2787402.1"/>
    </source>
</evidence>
<evidence type="ECO:0000313" key="3">
    <source>
        <dbReference type="Proteomes" id="UP000799757"/>
    </source>
</evidence>
<proteinExistence type="predicted"/>
<dbReference type="PROSITE" id="PS51462">
    <property type="entry name" value="NUDIX"/>
    <property type="match status" value="1"/>
</dbReference>
<keyword evidence="3" id="KW-1185">Reference proteome</keyword>
<dbReference type="Gene3D" id="3.90.79.10">
    <property type="entry name" value="Nucleoside Triphosphate Pyrophosphohydrolase"/>
    <property type="match status" value="1"/>
</dbReference>
<protein>
    <recommendedName>
        <fullName evidence="1">Nudix hydrolase domain-containing protein</fullName>
    </recommendedName>
</protein>
<dbReference type="SUPFAM" id="SSF55811">
    <property type="entry name" value="Nudix"/>
    <property type="match status" value="1"/>
</dbReference>
<dbReference type="PANTHER" id="PTHR43736:SF1">
    <property type="entry name" value="DIHYDRONEOPTERIN TRIPHOSPHATE DIPHOSPHATASE"/>
    <property type="match status" value="1"/>
</dbReference>
<organism evidence="2 3">
    <name type="scientific">Melanomma pulvis-pyrius CBS 109.77</name>
    <dbReference type="NCBI Taxonomy" id="1314802"/>
    <lineage>
        <taxon>Eukaryota</taxon>
        <taxon>Fungi</taxon>
        <taxon>Dikarya</taxon>
        <taxon>Ascomycota</taxon>
        <taxon>Pezizomycotina</taxon>
        <taxon>Dothideomycetes</taxon>
        <taxon>Pleosporomycetidae</taxon>
        <taxon>Pleosporales</taxon>
        <taxon>Melanommataceae</taxon>
        <taxon>Melanomma</taxon>
    </lineage>
</organism>
<reference evidence="2" key="1">
    <citation type="journal article" date="2020" name="Stud. Mycol.">
        <title>101 Dothideomycetes genomes: a test case for predicting lifestyles and emergence of pathogens.</title>
        <authorList>
            <person name="Haridas S."/>
            <person name="Albert R."/>
            <person name="Binder M."/>
            <person name="Bloem J."/>
            <person name="Labutti K."/>
            <person name="Salamov A."/>
            <person name="Andreopoulos B."/>
            <person name="Baker S."/>
            <person name="Barry K."/>
            <person name="Bills G."/>
            <person name="Bluhm B."/>
            <person name="Cannon C."/>
            <person name="Castanera R."/>
            <person name="Culley D."/>
            <person name="Daum C."/>
            <person name="Ezra D."/>
            <person name="Gonzalez J."/>
            <person name="Henrissat B."/>
            <person name="Kuo A."/>
            <person name="Liang C."/>
            <person name="Lipzen A."/>
            <person name="Lutzoni F."/>
            <person name="Magnuson J."/>
            <person name="Mondo S."/>
            <person name="Nolan M."/>
            <person name="Ohm R."/>
            <person name="Pangilinan J."/>
            <person name="Park H.-J."/>
            <person name="Ramirez L."/>
            <person name="Alfaro M."/>
            <person name="Sun H."/>
            <person name="Tritt A."/>
            <person name="Yoshinaga Y."/>
            <person name="Zwiers L.-H."/>
            <person name="Turgeon B."/>
            <person name="Goodwin S."/>
            <person name="Spatafora J."/>
            <person name="Crous P."/>
            <person name="Grigoriev I."/>
        </authorList>
    </citation>
    <scope>NUCLEOTIDE SEQUENCE</scope>
    <source>
        <strain evidence="2">CBS 109.77</strain>
    </source>
</reference>
<evidence type="ECO:0000259" key="1">
    <source>
        <dbReference type="PROSITE" id="PS51462"/>
    </source>
</evidence>